<keyword evidence="4" id="KW-1185">Reference proteome</keyword>
<feature type="domain" description="PNPLA" evidence="2">
    <location>
        <begin position="60"/>
        <end position="240"/>
    </location>
</feature>
<protein>
    <submittedName>
        <fullName evidence="3">Patatin-like phospholipase family protein</fullName>
    </submittedName>
</protein>
<evidence type="ECO:0000313" key="4">
    <source>
        <dbReference type="Proteomes" id="UP001620262"/>
    </source>
</evidence>
<evidence type="ECO:0000256" key="1">
    <source>
        <dbReference type="ARBA" id="ARBA00023098"/>
    </source>
</evidence>
<evidence type="ECO:0000259" key="2">
    <source>
        <dbReference type="Pfam" id="PF01734"/>
    </source>
</evidence>
<gene>
    <name evidence="3" type="ORF">ACI2JU_10980</name>
</gene>
<reference evidence="3 4" key="1">
    <citation type="submission" date="2024-11" db="EMBL/GenBank/DDBJ databases">
        <title>The Natural Products Discovery Center: Release of the First 8490 Sequenced Strains for Exploring Actinobacteria Biosynthetic Diversity.</title>
        <authorList>
            <person name="Kalkreuter E."/>
            <person name="Kautsar S.A."/>
            <person name="Yang D."/>
            <person name="Bader C.D."/>
            <person name="Teijaro C.N."/>
            <person name="Fluegel L."/>
            <person name="Davis C.M."/>
            <person name="Simpson J.R."/>
            <person name="Lauterbach L."/>
            <person name="Steele A.D."/>
            <person name="Gui C."/>
            <person name="Meng S."/>
            <person name="Li G."/>
            <person name="Viehrig K."/>
            <person name="Ye F."/>
            <person name="Su P."/>
            <person name="Kiefer A.F."/>
            <person name="Nichols A."/>
            <person name="Cepeda A.J."/>
            <person name="Yan W."/>
            <person name="Fan B."/>
            <person name="Jiang Y."/>
            <person name="Adhikari A."/>
            <person name="Zheng C.-J."/>
            <person name="Schuster L."/>
            <person name="Cowan T.M."/>
            <person name="Smanski M.J."/>
            <person name="Chevrette M.G."/>
            <person name="De Carvalho L.P.S."/>
            <person name="Shen B."/>
        </authorList>
    </citation>
    <scope>NUCLEOTIDE SEQUENCE [LARGE SCALE GENOMIC DNA]</scope>
    <source>
        <strain evidence="3 4">NPDC078403</strain>
    </source>
</reference>
<accession>A0ABW8KYQ0</accession>
<dbReference type="EMBL" id="JBJDOT010000013">
    <property type="protein sequence ID" value="MFK3864398.1"/>
    <property type="molecule type" value="Genomic_DNA"/>
</dbReference>
<name>A0ABW8KYQ0_9GAMM</name>
<dbReference type="RefSeq" id="WP_404675433.1">
    <property type="nucleotide sequence ID" value="NZ_JBJDOT010000013.1"/>
</dbReference>
<keyword evidence="1" id="KW-0443">Lipid metabolism</keyword>
<dbReference type="InterPro" id="IPR016035">
    <property type="entry name" value="Acyl_Trfase/lysoPLipase"/>
</dbReference>
<dbReference type="SUPFAM" id="SSF52151">
    <property type="entry name" value="FabD/lysophospholipase-like"/>
    <property type="match status" value="1"/>
</dbReference>
<evidence type="ECO:0000313" key="3">
    <source>
        <dbReference type="EMBL" id="MFK3864398.1"/>
    </source>
</evidence>
<dbReference type="InterPro" id="IPR002641">
    <property type="entry name" value="PNPLA_dom"/>
</dbReference>
<organism evidence="3 4">
    <name type="scientific">Pseudoalteromonas rhizosphaerae</name>
    <dbReference type="NCBI Taxonomy" id="2518973"/>
    <lineage>
        <taxon>Bacteria</taxon>
        <taxon>Pseudomonadati</taxon>
        <taxon>Pseudomonadota</taxon>
        <taxon>Gammaproteobacteria</taxon>
        <taxon>Alteromonadales</taxon>
        <taxon>Pseudoalteromonadaceae</taxon>
        <taxon>Pseudoalteromonas</taxon>
    </lineage>
</organism>
<dbReference type="Pfam" id="PF01734">
    <property type="entry name" value="Patatin"/>
    <property type="match status" value="1"/>
</dbReference>
<sequence length="347" mass="38579">MIDIYAGKTAAKIITEQGFKPDLFNAFLGASGGPKWFTLFGLDKYLFGEFFKGRSSQLNLVGSSAGAFRAACFSQNDPVAAIERLAKSYSQTRYSSNKPTPNEITTKARALLEDVFGNHGVTEIINNPVFKAHFIVAKSNGLIASEHKLIQLLGLSKSYLFNRVNRKLLGGQYERFIFGAQNSNLSITDSYNFKTQNIALTQTNLKDALLASGSIPLVMQGIKNIAGAPAGMYRDGGIVDYHFDFKINNPGLILYPHFNSDPKAGWFDKSLKRKVAAENYDNVVMITPSREFITGLPYGKIPDRTDFTSLDADSRIKYWRTVFSETEKLADAFDKQLNNSLKLIQYP</sequence>
<dbReference type="Proteomes" id="UP001620262">
    <property type="component" value="Unassembled WGS sequence"/>
</dbReference>
<proteinExistence type="predicted"/>
<comment type="caution">
    <text evidence="3">The sequence shown here is derived from an EMBL/GenBank/DDBJ whole genome shotgun (WGS) entry which is preliminary data.</text>
</comment>